<comment type="caution">
    <text evidence="2">The sequence shown here is derived from an EMBL/GenBank/DDBJ whole genome shotgun (WGS) entry which is preliminary data.</text>
</comment>
<organism evidence="2 3">
    <name type="scientific">Pseudomonas abyssi</name>
    <dbReference type="NCBI Taxonomy" id="170540"/>
    <lineage>
        <taxon>Bacteria</taxon>
        <taxon>Pseudomonadati</taxon>
        <taxon>Pseudomonadota</taxon>
        <taxon>Gammaproteobacteria</taxon>
        <taxon>Pseudomonadales</taxon>
        <taxon>Pseudomonadaceae</taxon>
        <taxon>Pseudomonas</taxon>
    </lineage>
</organism>
<dbReference type="EMBL" id="NTMR01000009">
    <property type="protein sequence ID" value="PBK04927.1"/>
    <property type="molecule type" value="Genomic_DNA"/>
</dbReference>
<evidence type="ECO:0000313" key="2">
    <source>
        <dbReference type="EMBL" id="PBK04927.1"/>
    </source>
</evidence>
<accession>A0A2A3MJM8</accession>
<dbReference type="AlphaFoldDB" id="A0A2A3MJM8"/>
<reference evidence="2 3" key="1">
    <citation type="submission" date="2017-09" db="EMBL/GenBank/DDBJ databases">
        <title>Pseudomonas abyssi sp. nov. isolated from Abyssopelagic Water.</title>
        <authorList>
            <person name="Wei Y."/>
        </authorList>
    </citation>
    <scope>NUCLEOTIDE SEQUENCE [LARGE SCALE GENOMIC DNA]</scope>
    <source>
        <strain evidence="2 3">MT5</strain>
    </source>
</reference>
<evidence type="ECO:0000313" key="3">
    <source>
        <dbReference type="Proteomes" id="UP000242313"/>
    </source>
</evidence>
<sequence length="87" mass="9519">MSEGAEPPSFVAHLAGHPDKSSNAANPKGRAAGCPLARRRRRKADGTKAQRMTKRAFEFTSNDRTSYHSTVPPIRNAAHFSQPPIFC</sequence>
<feature type="region of interest" description="Disordered" evidence="1">
    <location>
        <begin position="1"/>
        <end position="53"/>
    </location>
</feature>
<keyword evidence="3" id="KW-1185">Reference proteome</keyword>
<gene>
    <name evidence="2" type="ORF">CNQ84_07200</name>
</gene>
<dbReference type="Proteomes" id="UP000242313">
    <property type="component" value="Unassembled WGS sequence"/>
</dbReference>
<protein>
    <submittedName>
        <fullName evidence="2">Uncharacterized protein</fullName>
    </submittedName>
</protein>
<evidence type="ECO:0000256" key="1">
    <source>
        <dbReference type="SAM" id="MobiDB-lite"/>
    </source>
</evidence>
<proteinExistence type="predicted"/>
<name>A0A2A3MJM8_9PSED</name>